<evidence type="ECO:0000313" key="1">
    <source>
        <dbReference type="EMBL" id="HDS11246.1"/>
    </source>
</evidence>
<comment type="caution">
    <text evidence="1">The sequence shown here is derived from an EMBL/GenBank/DDBJ whole genome shotgun (WGS) entry which is preliminary data.</text>
</comment>
<dbReference type="SUPFAM" id="SSF46785">
    <property type="entry name" value="Winged helix' DNA-binding domain"/>
    <property type="match status" value="1"/>
</dbReference>
<gene>
    <name evidence="1" type="ORF">ENO04_06540</name>
</gene>
<proteinExistence type="predicted"/>
<name>A0A7C1HXI8_9CREN</name>
<dbReference type="AlphaFoldDB" id="A0A7C1HXI8"/>
<accession>A0A7C1HXI8</accession>
<protein>
    <submittedName>
        <fullName evidence="1">Uncharacterized protein</fullName>
    </submittedName>
</protein>
<organism evidence="1">
    <name type="scientific">Fervidicoccus fontis</name>
    <dbReference type="NCBI Taxonomy" id="683846"/>
    <lineage>
        <taxon>Archaea</taxon>
        <taxon>Thermoproteota</taxon>
        <taxon>Thermoprotei</taxon>
        <taxon>Fervidicoccales</taxon>
        <taxon>Fervidicoccaceae</taxon>
        <taxon>Fervidicoccus</taxon>
    </lineage>
</organism>
<dbReference type="InterPro" id="IPR036388">
    <property type="entry name" value="WH-like_DNA-bd_sf"/>
</dbReference>
<sequence length="122" mass="13888">MEKSEAELLNLALEVLKKYGDEGVPQDKFIEELGIDSKEAIKLLSKLTKKGILKKETRKIDSKKVTYLRLFESDLKIPVSLEFLSQIPCFRCKYLLVCKPGSNPNPADCTILDEWLEKLASK</sequence>
<dbReference type="Gene3D" id="1.10.10.10">
    <property type="entry name" value="Winged helix-like DNA-binding domain superfamily/Winged helix DNA-binding domain"/>
    <property type="match status" value="1"/>
</dbReference>
<dbReference type="EMBL" id="DSDY01000193">
    <property type="protein sequence ID" value="HDS11246.1"/>
    <property type="molecule type" value="Genomic_DNA"/>
</dbReference>
<reference evidence="1" key="1">
    <citation type="journal article" date="2020" name="mSystems">
        <title>Genome- and Community-Level Interaction Insights into Carbon Utilization and Element Cycling Functions of Hydrothermarchaeota in Hydrothermal Sediment.</title>
        <authorList>
            <person name="Zhou Z."/>
            <person name="Liu Y."/>
            <person name="Xu W."/>
            <person name="Pan J."/>
            <person name="Luo Z.H."/>
            <person name="Li M."/>
        </authorList>
    </citation>
    <scope>NUCLEOTIDE SEQUENCE [LARGE SCALE GENOMIC DNA]</scope>
    <source>
        <strain evidence="1">SpSt-123</strain>
    </source>
</reference>
<dbReference type="InterPro" id="IPR036390">
    <property type="entry name" value="WH_DNA-bd_sf"/>
</dbReference>